<protein>
    <submittedName>
        <fullName evidence="1">ABC-type dipeptide/oligopeptide/nickel transport system, ATPase component</fullName>
    </submittedName>
</protein>
<dbReference type="KEGG" id="cbaa:SRAA_1499"/>
<dbReference type="Proteomes" id="UP000067461">
    <property type="component" value="Chromosome"/>
</dbReference>
<dbReference type="HOGENOM" id="CLU_115756_0_0_4"/>
<organism evidence="1 2">
    <name type="scientific">Serpentinimonas raichei</name>
    <dbReference type="NCBI Taxonomy" id="1458425"/>
    <lineage>
        <taxon>Bacteria</taxon>
        <taxon>Pseudomonadati</taxon>
        <taxon>Pseudomonadota</taxon>
        <taxon>Betaproteobacteria</taxon>
        <taxon>Burkholderiales</taxon>
        <taxon>Comamonadaceae</taxon>
        <taxon>Serpentinimonas</taxon>
    </lineage>
</organism>
<dbReference type="EMBL" id="AP014568">
    <property type="protein sequence ID" value="BAO81353.1"/>
    <property type="molecule type" value="Genomic_DNA"/>
</dbReference>
<accession>A0A060NPD6</accession>
<evidence type="ECO:0000313" key="1">
    <source>
        <dbReference type="EMBL" id="BAO81353.1"/>
    </source>
</evidence>
<dbReference type="OrthoDB" id="8654508at2"/>
<dbReference type="AlphaFoldDB" id="A0A060NPD6"/>
<proteinExistence type="predicted"/>
<keyword evidence="2" id="KW-1185">Reference proteome</keyword>
<dbReference type="STRING" id="1458425.SRAA_1499"/>
<dbReference type="RefSeq" id="WP_045531837.1">
    <property type="nucleotide sequence ID" value="NZ_AP014568.1"/>
</dbReference>
<sequence>MDAFLIAFLFGLGYFTLKGHSERQRIALLGSHLRRYQIEKLMEQLNHGYLRALGEPEAERRAPMWAALGEAESQLAQQLGDFAADMSRLPAEQTRLCRFSLPMIERWLPQSTLDLRAVLRVHADAVQAAMANHGQRSAKARAHTLLAELMLFQHTCHWFCKSRTVASIRLLARHRTAYEQVLDAIAPASRHAYLALVKGNPRAA</sequence>
<reference evidence="1 2" key="1">
    <citation type="journal article" date="2014" name="Nat. Commun.">
        <title>Physiological and genomic features of highly alkaliphilic hydrogen-utilizing Betaproteobacteria from a continental serpentinizing site.</title>
        <authorList>
            <person name="Suzuki S."/>
            <person name="Kuenen J.G."/>
            <person name="Schipper K."/>
            <person name="van der Velde S."/>
            <person name="Ishii S."/>
            <person name="Wu A."/>
            <person name="Sorokin D.Y."/>
            <person name="Tenney A."/>
            <person name="Meng X.Y."/>
            <person name="Morrill P.L."/>
            <person name="Kamagata Y."/>
            <person name="Muyzer G."/>
            <person name="Nealson K.H."/>
        </authorList>
    </citation>
    <scope>NUCLEOTIDE SEQUENCE [LARGE SCALE GENOMIC DNA]</scope>
    <source>
        <strain evidence="1 2">A1</strain>
    </source>
</reference>
<gene>
    <name evidence="1" type="ORF">SRAA_1499</name>
</gene>
<evidence type="ECO:0000313" key="2">
    <source>
        <dbReference type="Proteomes" id="UP000067461"/>
    </source>
</evidence>
<name>A0A060NPD6_9BURK</name>